<dbReference type="InterPro" id="IPR050483">
    <property type="entry name" value="CoA-transferase_III_domain"/>
</dbReference>
<dbReference type="RefSeq" id="WP_185294706.1">
    <property type="nucleotide sequence ID" value="NZ_AP023287.1"/>
</dbReference>
<dbReference type="InterPro" id="IPR023606">
    <property type="entry name" value="CoA-Trfase_III_dom_1_sf"/>
</dbReference>
<dbReference type="GO" id="GO:0008410">
    <property type="term" value="F:CoA-transferase activity"/>
    <property type="evidence" value="ECO:0007669"/>
    <property type="project" value="TreeGrafter"/>
</dbReference>
<dbReference type="InterPro" id="IPR003673">
    <property type="entry name" value="CoA-Trfase_fam_III"/>
</dbReference>
<organism evidence="2 3">
    <name type="scientific">Mycolicibacterium litorale</name>
    <dbReference type="NCBI Taxonomy" id="758802"/>
    <lineage>
        <taxon>Bacteria</taxon>
        <taxon>Bacillati</taxon>
        <taxon>Actinomycetota</taxon>
        <taxon>Actinomycetes</taxon>
        <taxon>Mycobacteriales</taxon>
        <taxon>Mycobacteriaceae</taxon>
        <taxon>Mycolicibacterium</taxon>
    </lineage>
</organism>
<accession>A0A6S6P667</accession>
<reference evidence="2 3" key="1">
    <citation type="submission" date="2020-07" db="EMBL/GenBank/DDBJ databases">
        <title>Complete genome sequence of Mycolicibacterium litorale like strain isolated from cardiac implantable electronic device infection.</title>
        <authorList>
            <person name="Fukano H."/>
            <person name="Miyama H."/>
            <person name="Hoshino Y."/>
        </authorList>
    </citation>
    <scope>NUCLEOTIDE SEQUENCE [LARGE SCALE GENOMIC DNA]</scope>
    <source>
        <strain evidence="2 3">NIIDNTM18</strain>
    </source>
</reference>
<evidence type="ECO:0000313" key="2">
    <source>
        <dbReference type="EMBL" id="BCI51788.1"/>
    </source>
</evidence>
<dbReference type="AlphaFoldDB" id="A0A6S6P667"/>
<dbReference type="InterPro" id="IPR044855">
    <property type="entry name" value="CoA-Trfase_III_dom3_sf"/>
</dbReference>
<dbReference type="PANTHER" id="PTHR48207">
    <property type="entry name" value="SUCCINATE--HYDROXYMETHYLGLUTARATE COA-TRANSFERASE"/>
    <property type="match status" value="1"/>
</dbReference>
<dbReference type="Gene3D" id="3.40.50.10540">
    <property type="entry name" value="Crotonobetainyl-coa:carnitine coa-transferase, domain 1"/>
    <property type="match status" value="1"/>
</dbReference>
<dbReference type="Pfam" id="PF02515">
    <property type="entry name" value="CoA_transf_3"/>
    <property type="match status" value="1"/>
</dbReference>
<dbReference type="PANTHER" id="PTHR48207:SF3">
    <property type="entry name" value="SUCCINATE--HYDROXYMETHYLGLUTARATE COA-TRANSFERASE"/>
    <property type="match status" value="1"/>
</dbReference>
<protein>
    <submittedName>
        <fullName evidence="2">CoA transferase</fullName>
    </submittedName>
</protein>
<keyword evidence="1 2" id="KW-0808">Transferase</keyword>
<evidence type="ECO:0000256" key="1">
    <source>
        <dbReference type="ARBA" id="ARBA00022679"/>
    </source>
</evidence>
<gene>
    <name evidence="2" type="ORF">NIIDNTM18_10660</name>
</gene>
<dbReference type="Proteomes" id="UP000515734">
    <property type="component" value="Chromosome"/>
</dbReference>
<dbReference type="Gene3D" id="3.30.1540.10">
    <property type="entry name" value="formyl-coa transferase, domain 3"/>
    <property type="match status" value="1"/>
</dbReference>
<name>A0A6S6P667_9MYCO</name>
<dbReference type="EMBL" id="AP023287">
    <property type="protein sequence ID" value="BCI51788.1"/>
    <property type="molecule type" value="Genomic_DNA"/>
</dbReference>
<sequence>MTASKPLAGLRVLDFAWIGAGALVTKALGELGAEVIRIESRARPDNLRQSPPFPPGVRNLDASGYFASRNPGKKSVALNMKHPGARAIAMTLAEQSDVFASNFRTGVLERWGMGYDDVREVNSRIVYLTMPMQGREGPHRNYVGFGSTIAALAGLVHTTAVPGRAPIGTGTHYPDHVPNPGHALVALLAAIYHQQRTGEGQYVELSQLESTVNVVGHGILQSSIGGDVRPSGNRLPGCAPRGVYRCASGEWLAISCRSDHHWDAMAKELGRPEWLTDSKFATVYDRIEHADQLDAELAATLESVSRSAVVDKLVAAGVPAGPVNSAKDMLNDPHLVEREFWQPVQHRVIGEIPMSHLPFRIGSGPRPTMTPPPLLGEHTREVATTLLGMTDGQYEELAADGLFY</sequence>
<proteinExistence type="predicted"/>
<dbReference type="SUPFAM" id="SSF89796">
    <property type="entry name" value="CoA-transferase family III (CaiB/BaiF)"/>
    <property type="match status" value="1"/>
</dbReference>
<evidence type="ECO:0000313" key="3">
    <source>
        <dbReference type="Proteomes" id="UP000515734"/>
    </source>
</evidence>